<dbReference type="KEGG" id="hlr:HALLA_12020"/>
<organism evidence="1 3">
    <name type="scientific">Halostagnicola larsenii XH-48</name>
    <dbReference type="NCBI Taxonomy" id="797299"/>
    <lineage>
        <taxon>Archaea</taxon>
        <taxon>Methanobacteriati</taxon>
        <taxon>Methanobacteriota</taxon>
        <taxon>Stenosarchaea group</taxon>
        <taxon>Halobacteria</taxon>
        <taxon>Halobacteriales</taxon>
        <taxon>Natrialbaceae</taxon>
        <taxon>Halostagnicola</taxon>
    </lineage>
</organism>
<dbReference type="EMBL" id="CP007055">
    <property type="protein sequence ID" value="AHG00904.1"/>
    <property type="molecule type" value="Genomic_DNA"/>
</dbReference>
<accession>W0JQN1</accession>
<protein>
    <submittedName>
        <fullName evidence="1">Uncharacterized protein</fullName>
    </submittedName>
</protein>
<dbReference type="HOGENOM" id="CLU_2629585_0_0_2"/>
<evidence type="ECO:0000313" key="2">
    <source>
        <dbReference type="EMBL" id="AHG00951.1"/>
    </source>
</evidence>
<dbReference type="KEGG" id="hlr:HALLA_11730"/>
<evidence type="ECO:0000313" key="3">
    <source>
        <dbReference type="Proteomes" id="UP000019024"/>
    </source>
</evidence>
<dbReference type="AlphaFoldDB" id="W0JQN1"/>
<keyword evidence="3" id="KW-1185">Reference proteome</keyword>
<evidence type="ECO:0000313" key="1">
    <source>
        <dbReference type="EMBL" id="AHG00904.1"/>
    </source>
</evidence>
<dbReference type="RefSeq" id="WP_049952633.1">
    <property type="nucleotide sequence ID" value="NZ_CP007055.1"/>
</dbReference>
<reference evidence="1 3" key="1">
    <citation type="submission" date="2014-01" db="EMBL/GenBank/DDBJ databases">
        <authorList>
            <consortium name="DOE Joint Genome Institute"/>
            <person name="Anderson I."/>
            <person name="Huntemann M."/>
            <person name="Han J."/>
            <person name="Chen A."/>
            <person name="Kyrpides N."/>
            <person name="Mavromatis K."/>
            <person name="Markowitz V."/>
            <person name="Palaniappan K."/>
            <person name="Ivanova N."/>
            <person name="Schaumberg A."/>
            <person name="Pati A."/>
            <person name="Liolios K."/>
            <person name="Nordberg H.P."/>
            <person name="Cantor M.N."/>
            <person name="Hua S.X."/>
            <person name="Woyke T."/>
        </authorList>
    </citation>
    <scope>NUCLEOTIDE SEQUENCE [LARGE SCALE GENOMIC DNA]</scope>
    <source>
        <strain evidence="1 3">XH-48</strain>
    </source>
</reference>
<gene>
    <name evidence="1" type="ORF">HALLA_11730</name>
    <name evidence="2" type="ORF">HALLA_12020</name>
</gene>
<dbReference type="GeneID" id="25145172"/>
<dbReference type="STRING" id="797299.HALLA_11730"/>
<dbReference type="EMBL" id="CP007055">
    <property type="protein sequence ID" value="AHG00951.1"/>
    <property type="molecule type" value="Genomic_DNA"/>
</dbReference>
<sequence>MADLHDQLTEIRGVGDATAKEILGTIDTDSGDTSQARDLLQEALEHFDASGGMDPTAQQGRDRVEKALAMLEVSSDE</sequence>
<dbReference type="Proteomes" id="UP000019024">
    <property type="component" value="Chromosome"/>
</dbReference>
<name>W0JQN1_9EURY</name>
<proteinExistence type="predicted"/>